<accession>A0A813WJB2</accession>
<evidence type="ECO:0000313" key="2">
    <source>
        <dbReference type="EMBL" id="CAF4054625.1"/>
    </source>
</evidence>
<dbReference type="EMBL" id="CAJOAZ010004339">
    <property type="protein sequence ID" value="CAF4054625.1"/>
    <property type="molecule type" value="Genomic_DNA"/>
</dbReference>
<dbReference type="Proteomes" id="UP000663844">
    <property type="component" value="Unassembled WGS sequence"/>
</dbReference>
<name>A0A813WJB2_9BILA</name>
<sequence>MSQPCAIKTCKRASRTLCHCCNQNLCRDHFVQHDDLLNSQLNPLTNEVNALSDRLAVINPNNIIDDSHEKLNQWRIDCHKIIDHFYEQKCRELHQYIISKLDKLRTDITDLRLIMIRLINQQDTTKHDINSLTSAIHDLKQNMNSIEQIQIQLKIHPLLVDDRLIQIEKIEKQSFSLINLRPPYHTITTIGASDYSIASNDRYLLLHINPNLCLIDENL</sequence>
<proteinExistence type="predicted"/>
<dbReference type="EMBL" id="CAJNOG010000053">
    <property type="protein sequence ID" value="CAF0852046.1"/>
    <property type="molecule type" value="Genomic_DNA"/>
</dbReference>
<dbReference type="AlphaFoldDB" id="A0A813WJB2"/>
<evidence type="ECO:0000313" key="1">
    <source>
        <dbReference type="EMBL" id="CAF0852046.1"/>
    </source>
</evidence>
<protein>
    <submittedName>
        <fullName evidence="1">Uncharacterized protein</fullName>
    </submittedName>
</protein>
<evidence type="ECO:0000313" key="3">
    <source>
        <dbReference type="Proteomes" id="UP000663845"/>
    </source>
</evidence>
<gene>
    <name evidence="1" type="ORF">JYZ213_LOCUS7953</name>
    <name evidence="2" type="ORF">OXD698_LOCUS32752</name>
</gene>
<organism evidence="1 3">
    <name type="scientific">Adineta steineri</name>
    <dbReference type="NCBI Taxonomy" id="433720"/>
    <lineage>
        <taxon>Eukaryota</taxon>
        <taxon>Metazoa</taxon>
        <taxon>Spiralia</taxon>
        <taxon>Gnathifera</taxon>
        <taxon>Rotifera</taxon>
        <taxon>Eurotatoria</taxon>
        <taxon>Bdelloidea</taxon>
        <taxon>Adinetida</taxon>
        <taxon>Adinetidae</taxon>
        <taxon>Adineta</taxon>
    </lineage>
</organism>
<reference evidence="1" key="1">
    <citation type="submission" date="2021-02" db="EMBL/GenBank/DDBJ databases">
        <authorList>
            <person name="Nowell W R."/>
        </authorList>
    </citation>
    <scope>NUCLEOTIDE SEQUENCE</scope>
</reference>
<dbReference type="Proteomes" id="UP000663845">
    <property type="component" value="Unassembled WGS sequence"/>
</dbReference>
<comment type="caution">
    <text evidence="1">The sequence shown here is derived from an EMBL/GenBank/DDBJ whole genome shotgun (WGS) entry which is preliminary data.</text>
</comment>